<dbReference type="VEuPathDB" id="CryptoDB:CPATCC_0027230"/>
<dbReference type="OMA" id="YLYSEIC"/>
<feature type="transmembrane region" description="Helical" evidence="1">
    <location>
        <begin position="65"/>
        <end position="82"/>
    </location>
</feature>
<reference evidence="2 3" key="1">
    <citation type="submission" date="2019-09" db="EMBL/GenBank/DDBJ databases">
        <title>Consistent, comparative and evidence-based genome assembly and annotation for Cryptosporidium parvum, C. hominis and C. tyzzeri.</title>
        <authorList>
            <person name="Baptista R.P."/>
            <person name="Li Y."/>
            <person name="Sateriale A."/>
            <person name="Ansell B."/>
            <person name="Jex A."/>
            <person name="Sanders M."/>
            <person name="Brooks K."/>
            <person name="Tracey A."/>
            <person name="Berriman M."/>
            <person name="Striepen B."/>
            <person name="Cotton J.A."/>
            <person name="Kissinger J.C."/>
        </authorList>
    </citation>
    <scope>NUCLEOTIDE SEQUENCE [LARGE SCALE GENOMIC DNA]</scope>
    <source>
        <strain evidence="2 3">IOWA-ATCC</strain>
    </source>
</reference>
<dbReference type="AlphaFoldDB" id="A0A7S7LK00"/>
<dbReference type="InterPro" id="IPR026898">
    <property type="entry name" value="PrsW"/>
</dbReference>
<dbReference type="Proteomes" id="UP000593906">
    <property type="component" value="Chromosome 2"/>
</dbReference>
<dbReference type="PANTHER" id="PTHR42264">
    <property type="entry name" value="EPHRIN_REC_LIKE DOMAIN-CONTAINING PROTEIN"/>
    <property type="match status" value="1"/>
</dbReference>
<keyword evidence="1" id="KW-1133">Transmembrane helix</keyword>
<sequence>MRNTSSLLHNTSINNDPYHNSVVIDINHTNIGEYVQENKKYPSNSFIILILLISTIIIINHGWYYGILLLIISISPGILIIYQFKKYIIEDEISIKTITDLFTFGAIISVSTTLLLEGLFFNYIFYFKNDNYNNYIDQFGCNIGFSLYILIILIKYIISIGIIEEACKLIGLLTIKPYIEDINYKESFISHYLKSNFGYVIAGISSSLGFAIIENIVYLSNSMESIIIMILVGIARGIISIPFHIFASGYTSILFSRQIFIQNDYYSNNNNNNNNNNNYYYYYLIYILKQIIIKFLTLLPAGILHGIYDSSLILLVLINQNYNKDEILSYNLNSTCNLNTRILKLFLTLFPLKINKLFGSFKNQNLIENSFNNCFGTFFYNLITIGFFIFAILSYFICFFLFIYNWIYLEKQNSNRRIITTTRTISRNNISNSINNINNTEIREIELTREQ</sequence>
<feature type="transmembrane region" description="Helical" evidence="1">
    <location>
        <begin position="226"/>
        <end position="247"/>
    </location>
</feature>
<proteinExistence type="predicted"/>
<organism evidence="2 3">
    <name type="scientific">Cryptosporidium parvum</name>
    <dbReference type="NCBI Taxonomy" id="5807"/>
    <lineage>
        <taxon>Eukaryota</taxon>
        <taxon>Sar</taxon>
        <taxon>Alveolata</taxon>
        <taxon>Apicomplexa</taxon>
        <taxon>Conoidasida</taxon>
        <taxon>Coccidia</taxon>
        <taxon>Eucoccidiorida</taxon>
        <taxon>Eimeriorina</taxon>
        <taxon>Cryptosporidiidae</taxon>
        <taxon>Cryptosporidium</taxon>
    </lineage>
</organism>
<evidence type="ECO:0008006" key="4">
    <source>
        <dbReference type="Google" id="ProtNLM"/>
    </source>
</evidence>
<accession>A0A7S7LK00</accession>
<dbReference type="Pfam" id="PF13367">
    <property type="entry name" value="PrsW-protease"/>
    <property type="match status" value="1"/>
</dbReference>
<gene>
    <name evidence="2" type="ORF">CPATCC_000557</name>
</gene>
<name>A0A7S7LK00_CRYPV</name>
<dbReference type="GO" id="GO:0008233">
    <property type="term" value="F:peptidase activity"/>
    <property type="evidence" value="ECO:0007669"/>
    <property type="project" value="InterPro"/>
</dbReference>
<protein>
    <recommendedName>
        <fullName evidence="4">PrsW family intramembrane metalloprotease</fullName>
    </recommendedName>
</protein>
<evidence type="ECO:0000256" key="1">
    <source>
        <dbReference type="SAM" id="Phobius"/>
    </source>
</evidence>
<keyword evidence="1" id="KW-0812">Transmembrane</keyword>
<evidence type="ECO:0000313" key="2">
    <source>
        <dbReference type="EMBL" id="QOY42872.1"/>
    </source>
</evidence>
<feature type="transmembrane region" description="Helical" evidence="1">
    <location>
        <begin position="41"/>
        <end position="59"/>
    </location>
</feature>
<keyword evidence="1" id="KW-0472">Membrane</keyword>
<dbReference type="EMBL" id="CP044421">
    <property type="protein sequence ID" value="QOY42872.1"/>
    <property type="molecule type" value="Genomic_DNA"/>
</dbReference>
<feature type="transmembrane region" description="Helical" evidence="1">
    <location>
        <begin position="378"/>
        <end position="407"/>
    </location>
</feature>
<evidence type="ECO:0000313" key="3">
    <source>
        <dbReference type="Proteomes" id="UP000593906"/>
    </source>
</evidence>
<feature type="transmembrane region" description="Helical" evidence="1">
    <location>
        <begin position="145"/>
        <end position="163"/>
    </location>
</feature>
<feature type="transmembrane region" description="Helical" evidence="1">
    <location>
        <begin position="102"/>
        <end position="125"/>
    </location>
</feature>
<feature type="transmembrane region" description="Helical" evidence="1">
    <location>
        <begin position="197"/>
        <end position="220"/>
    </location>
</feature>